<dbReference type="STRING" id="45658.VSVS12_01789"/>
<gene>
    <name evidence="1" type="ORF">VSVS05_01411</name>
</gene>
<dbReference type="GeneID" id="96873613"/>
<dbReference type="InterPro" id="IPR000600">
    <property type="entry name" value="ROK"/>
</dbReference>
<dbReference type="Gene3D" id="3.30.420.40">
    <property type="match status" value="2"/>
</dbReference>
<keyword evidence="2" id="KW-1185">Reference proteome</keyword>
<proteinExistence type="predicted"/>
<evidence type="ECO:0000313" key="1">
    <source>
        <dbReference type="EMBL" id="ANU36536.1"/>
    </source>
</evidence>
<sequence>MSFYIALDFGGSSVKCAVMDHCATIIEQFHLPSRVASFEQWFEHFDPYFHHYQDKYSIVGIAMSACGAVDVETGFIHGKSSLYYLHGVDVISLFTRRYHVPVELENDACCAALAEKLLGVCRDSEHFCLVVIGSGVGGAIVTKGEIQKGHRLHGGEFGYAIMGFENGRPQILSHLASTYALVVKAEKALSLPRHSLSGIKVFELYDQDNEVIRSVVSDWINYLAMGLYNLHYTVDPEYIVLGGAISQREDLVVLLERKFDEYLQAMPYCHVKPNVIASPFGNDANLIGAMVHFSQRQGGRFSQNQYIGSA</sequence>
<dbReference type="PANTHER" id="PTHR18964">
    <property type="entry name" value="ROK (REPRESSOR, ORF, KINASE) FAMILY"/>
    <property type="match status" value="1"/>
</dbReference>
<dbReference type="Pfam" id="PF00480">
    <property type="entry name" value="ROK"/>
    <property type="match status" value="1"/>
</dbReference>
<dbReference type="PATRIC" id="fig|45658.7.peg.1387"/>
<evidence type="ECO:0000313" key="2">
    <source>
        <dbReference type="Proteomes" id="UP000092528"/>
    </source>
</evidence>
<dbReference type="EC" id="2.7.1.2" evidence="1"/>
<dbReference type="SUPFAM" id="SSF53067">
    <property type="entry name" value="Actin-like ATPase domain"/>
    <property type="match status" value="1"/>
</dbReference>
<keyword evidence="1" id="KW-0418">Kinase</keyword>
<dbReference type="AlphaFoldDB" id="A0A1C7F969"/>
<accession>A0A1C7F969</accession>
<dbReference type="CDD" id="cd24152">
    <property type="entry name" value="ASKHA_NBD_ROK-like"/>
    <property type="match status" value="1"/>
</dbReference>
<reference evidence="1 2" key="1">
    <citation type="submission" date="2016-07" db="EMBL/GenBank/DDBJ databases">
        <title>Genome sequencing of Vibrio scophthalmi strain VS-05, an isolated from Paralichthys olivaceus.</title>
        <authorList>
            <person name="Han H.-J."/>
        </authorList>
    </citation>
    <scope>NUCLEOTIDE SEQUENCE [LARGE SCALE GENOMIC DNA]</scope>
    <source>
        <strain evidence="1 2">VS-05</strain>
    </source>
</reference>
<dbReference type="RefSeq" id="WP_065545331.1">
    <property type="nucleotide sequence ID" value="NZ_CP016414.1"/>
</dbReference>
<protein>
    <submittedName>
        <fullName evidence="1">Glucokinase</fullName>
        <ecNumber evidence="1">2.7.1.2</ecNumber>
    </submittedName>
</protein>
<keyword evidence="1" id="KW-0808">Transferase</keyword>
<name>A0A1C7F969_9VIBR</name>
<dbReference type="Proteomes" id="UP000092528">
    <property type="component" value="Chromosome 1"/>
</dbReference>
<dbReference type="EMBL" id="CP016414">
    <property type="protein sequence ID" value="ANU36536.1"/>
    <property type="molecule type" value="Genomic_DNA"/>
</dbReference>
<dbReference type="GO" id="GO:0004340">
    <property type="term" value="F:glucokinase activity"/>
    <property type="evidence" value="ECO:0007669"/>
    <property type="project" value="UniProtKB-EC"/>
</dbReference>
<organism evidence="1 2">
    <name type="scientific">Vibrio scophthalmi</name>
    <dbReference type="NCBI Taxonomy" id="45658"/>
    <lineage>
        <taxon>Bacteria</taxon>
        <taxon>Pseudomonadati</taxon>
        <taxon>Pseudomonadota</taxon>
        <taxon>Gammaproteobacteria</taxon>
        <taxon>Vibrionales</taxon>
        <taxon>Vibrionaceae</taxon>
        <taxon>Vibrio</taxon>
    </lineage>
</organism>
<dbReference type="InterPro" id="IPR043129">
    <property type="entry name" value="ATPase_NBD"/>
</dbReference>
<dbReference type="PANTHER" id="PTHR18964:SF170">
    <property type="entry name" value="SUGAR KINASE"/>
    <property type="match status" value="1"/>
</dbReference>